<evidence type="ECO:0000256" key="4">
    <source>
        <dbReference type="ARBA" id="ARBA00011245"/>
    </source>
</evidence>
<name>A0A9W8J5T3_9AGAR</name>
<evidence type="ECO:0000256" key="1">
    <source>
        <dbReference type="ARBA" id="ARBA00001974"/>
    </source>
</evidence>
<comment type="catalytic activity">
    <reaction evidence="11">
        <text>pyranose + acceptor = pyranos-2,3-diulose + reduced acceptor.</text>
        <dbReference type="EC" id="1.1.99.29"/>
    </reaction>
</comment>
<dbReference type="Gene3D" id="3.50.50.60">
    <property type="entry name" value="FAD/NAD(P)-binding domain"/>
    <property type="match status" value="1"/>
</dbReference>
<gene>
    <name evidence="19" type="ORF">H1R20_g10538</name>
</gene>
<dbReference type="Proteomes" id="UP001140091">
    <property type="component" value="Unassembled WGS sequence"/>
</dbReference>
<comment type="cofactor">
    <cofactor evidence="1 15">
        <name>FAD</name>
        <dbReference type="ChEBI" id="CHEBI:57692"/>
    </cofactor>
</comment>
<dbReference type="PANTHER" id="PTHR11552">
    <property type="entry name" value="GLUCOSE-METHANOL-CHOLINE GMC OXIDOREDUCTASE"/>
    <property type="match status" value="1"/>
</dbReference>
<dbReference type="PIRSF" id="PIRSF000137">
    <property type="entry name" value="Alcohol_oxidase"/>
    <property type="match status" value="1"/>
</dbReference>
<evidence type="ECO:0000256" key="16">
    <source>
        <dbReference type="SAM" id="SignalP"/>
    </source>
</evidence>
<evidence type="ECO:0000256" key="5">
    <source>
        <dbReference type="ARBA" id="ARBA00013177"/>
    </source>
</evidence>
<keyword evidence="7" id="KW-0285">Flavoprotein</keyword>
<dbReference type="InterPro" id="IPR036188">
    <property type="entry name" value="FAD/NAD-bd_sf"/>
</dbReference>
<dbReference type="InterPro" id="IPR012132">
    <property type="entry name" value="GMC_OxRdtase"/>
</dbReference>
<organism evidence="19 20">
    <name type="scientific">Candolleomyces eurysporus</name>
    <dbReference type="NCBI Taxonomy" id="2828524"/>
    <lineage>
        <taxon>Eukaryota</taxon>
        <taxon>Fungi</taxon>
        <taxon>Dikarya</taxon>
        <taxon>Basidiomycota</taxon>
        <taxon>Agaricomycotina</taxon>
        <taxon>Agaricomycetes</taxon>
        <taxon>Agaricomycetidae</taxon>
        <taxon>Agaricales</taxon>
        <taxon>Agaricineae</taxon>
        <taxon>Psathyrellaceae</taxon>
        <taxon>Candolleomyces</taxon>
    </lineage>
</organism>
<dbReference type="Gene3D" id="3.30.560.10">
    <property type="entry name" value="Glucose Oxidase, domain 3"/>
    <property type="match status" value="1"/>
</dbReference>
<dbReference type="GO" id="GO:0005576">
    <property type="term" value="C:extracellular region"/>
    <property type="evidence" value="ECO:0007669"/>
    <property type="project" value="UniProtKB-SubCell"/>
</dbReference>
<dbReference type="InterPro" id="IPR007867">
    <property type="entry name" value="GMC_OxRtase_C"/>
</dbReference>
<dbReference type="InterPro" id="IPR000172">
    <property type="entry name" value="GMC_OxRdtase_N"/>
</dbReference>
<dbReference type="Pfam" id="PF00732">
    <property type="entry name" value="GMC_oxred_N"/>
    <property type="match status" value="1"/>
</dbReference>
<keyword evidence="8 15" id="KW-0274">FAD</keyword>
<protein>
    <recommendedName>
        <fullName evidence="5">pyranose dehydrogenase (acceptor)</fullName>
        <ecNumber evidence="5">1.1.99.29</ecNumber>
    </recommendedName>
</protein>
<dbReference type="Pfam" id="PF05199">
    <property type="entry name" value="GMC_oxred_C"/>
    <property type="match status" value="1"/>
</dbReference>
<feature type="non-terminal residue" evidence="19">
    <location>
        <position position="469"/>
    </location>
</feature>
<dbReference type="PANTHER" id="PTHR11552:SF147">
    <property type="entry name" value="CHOLINE DEHYDROGENASE, MITOCHONDRIAL"/>
    <property type="match status" value="1"/>
</dbReference>
<feature type="domain" description="Glucose-methanol-choline oxidoreductase C-terminal" evidence="18">
    <location>
        <begin position="320"/>
        <end position="457"/>
    </location>
</feature>
<evidence type="ECO:0000259" key="17">
    <source>
        <dbReference type="Pfam" id="PF00732"/>
    </source>
</evidence>
<evidence type="ECO:0000256" key="13">
    <source>
        <dbReference type="ARBA" id="ARBA00034050"/>
    </source>
</evidence>
<evidence type="ECO:0000256" key="11">
    <source>
        <dbReference type="ARBA" id="ARBA00034010"/>
    </source>
</evidence>
<accession>A0A9W8J5T3</accession>
<evidence type="ECO:0000313" key="20">
    <source>
        <dbReference type="Proteomes" id="UP001140091"/>
    </source>
</evidence>
<comment type="subunit">
    <text evidence="4">Monomer.</text>
</comment>
<evidence type="ECO:0000256" key="8">
    <source>
        <dbReference type="ARBA" id="ARBA00022827"/>
    </source>
</evidence>
<evidence type="ECO:0000256" key="6">
    <source>
        <dbReference type="ARBA" id="ARBA00022525"/>
    </source>
</evidence>
<sequence length="469" mass="51179">MSRSSSLLRLTVAIDLAFCTLAFIPQAHAKVYQNPQEFSSSSNSSFDFVVVGGGTAGSVVANRLSENPQYNVLLLEAGPNNEGILELIVPGLHIQIPYDWNYTTAPQAMVNNRSFDYRRGFVLGGSSSVNSMLSTRGSKDDYDLWGRVSGDPRTWSWEALQKWILKSETWTATVGGRDPTGQYDPQYHGKDGPIRVSLTGSGPDDFDRRASRNTEIQKEFVEKLDSNDGSPPGLLLMNFYFLAHSVDEEAALRQWQDNRTGPFAEWRQVGRRILWSKIPKSSPILNQYGDPASGPNSPHLEIPLGPAGPTMVASVVLLTPHSRGTVKLASSNPFDDPLIDPGYLSHPFDIQALTEGIRITKRWLDSPAWDGLVTGFLGPDPDNTTLSETAFQNALKESVASFLHPVGTAAMSASSSAAGVVDHELRVKGVHVLRVVDASAIPYVPTTHTQAAVYTLAERAADIIKSSWK</sequence>
<comment type="subcellular location">
    <subcellularLocation>
        <location evidence="2">Secreted</location>
    </subcellularLocation>
</comment>
<feature type="chain" id="PRO_5040884040" description="pyranose dehydrogenase (acceptor)" evidence="16">
    <location>
        <begin position="30"/>
        <end position="469"/>
    </location>
</feature>
<dbReference type="GO" id="GO:0050660">
    <property type="term" value="F:flavin adenine dinucleotide binding"/>
    <property type="evidence" value="ECO:0007669"/>
    <property type="project" value="InterPro"/>
</dbReference>
<evidence type="ECO:0000256" key="12">
    <source>
        <dbReference type="ARBA" id="ARBA00034029"/>
    </source>
</evidence>
<evidence type="ECO:0000256" key="10">
    <source>
        <dbReference type="ARBA" id="ARBA00033986"/>
    </source>
</evidence>
<evidence type="ECO:0000259" key="18">
    <source>
        <dbReference type="Pfam" id="PF05199"/>
    </source>
</evidence>
<proteinExistence type="inferred from homology"/>
<evidence type="ECO:0000256" key="3">
    <source>
        <dbReference type="ARBA" id="ARBA00010790"/>
    </source>
</evidence>
<dbReference type="GO" id="GO:0033718">
    <property type="term" value="F:pyranose dehydrogenase (acceptor) activity"/>
    <property type="evidence" value="ECO:0007669"/>
    <property type="project" value="UniProtKB-EC"/>
</dbReference>
<keyword evidence="20" id="KW-1185">Reference proteome</keyword>
<dbReference type="OrthoDB" id="269227at2759"/>
<comment type="similarity">
    <text evidence="3">Belongs to the GMC oxidoreductase family.</text>
</comment>
<evidence type="ECO:0000256" key="2">
    <source>
        <dbReference type="ARBA" id="ARBA00004613"/>
    </source>
</evidence>
<feature type="binding site" evidence="15">
    <location>
        <position position="221"/>
    </location>
    <ligand>
        <name>FAD</name>
        <dbReference type="ChEBI" id="CHEBI:57692"/>
    </ligand>
</feature>
<comment type="catalytic activity">
    <reaction evidence="12">
        <text>pyranose + acceptor = pyranos-3-ulose + reduced acceptor.</text>
        <dbReference type="EC" id="1.1.99.29"/>
    </reaction>
</comment>
<feature type="binding site" evidence="15">
    <location>
        <position position="122"/>
    </location>
    <ligand>
        <name>FAD</name>
        <dbReference type="ChEBI" id="CHEBI:57692"/>
    </ligand>
</feature>
<keyword evidence="6" id="KW-0964">Secreted</keyword>
<evidence type="ECO:0000256" key="9">
    <source>
        <dbReference type="ARBA" id="ARBA00024699"/>
    </source>
</evidence>
<evidence type="ECO:0000256" key="14">
    <source>
        <dbReference type="ARBA" id="ARBA00034059"/>
    </source>
</evidence>
<dbReference type="EMBL" id="JANBPK010001054">
    <property type="protein sequence ID" value="KAJ2926563.1"/>
    <property type="molecule type" value="Genomic_DNA"/>
</dbReference>
<dbReference type="SUPFAM" id="SSF51905">
    <property type="entry name" value="FAD/NAD(P)-binding domain"/>
    <property type="match status" value="1"/>
</dbReference>
<feature type="domain" description="Glucose-methanol-choline oxidoreductase N-terminal" evidence="17">
    <location>
        <begin position="46"/>
        <end position="196"/>
    </location>
</feature>
<evidence type="ECO:0000256" key="7">
    <source>
        <dbReference type="ARBA" id="ARBA00022630"/>
    </source>
</evidence>
<comment type="caution">
    <text evidence="19">The sequence shown here is derived from an EMBL/GenBank/DDBJ whole genome shotgun (WGS) entry which is preliminary data.</text>
</comment>
<evidence type="ECO:0000313" key="19">
    <source>
        <dbReference type="EMBL" id="KAJ2926563.1"/>
    </source>
</evidence>
<reference evidence="19" key="1">
    <citation type="submission" date="2022-06" db="EMBL/GenBank/DDBJ databases">
        <title>Genome Sequence of Candolleomyces eurysporus.</title>
        <authorList>
            <person name="Buettner E."/>
        </authorList>
    </citation>
    <scope>NUCLEOTIDE SEQUENCE</scope>
    <source>
        <strain evidence="19">VTCC 930004</strain>
    </source>
</reference>
<comment type="function">
    <text evidence="9">Catalyzes the single-oxidation or sequential double oxidation reaction of carbohydrates primarily at carbon-2 and/or carbon-3 with the concomitant reduction of the flavin. The enzyme exhibits a broad sugar substrate specificity, oxidizing different aldopyranoses to the corresponding C-1, C-2, C-3 or C-1,2, C-2,3 and C-3,4 (di)dehydro sugars with substrate-specific regioselectivity. Accepts only a narrow range of electron acceptors such as substituted benzoquinones and complexed metal ions and reacts extremely slowly with O(2) as acceptor. May play a role in the natural recycling of plant matter by oxidizing all major monosaccharides in lignocellulose and by reducing quinone compounds or reactive radical species generated during lignin depolymerization.</text>
</comment>
<comment type="catalytic activity">
    <reaction evidence="14">
        <text>a pyranoside + acceptor = a pyranosid-3,4-diulose + reduced acceptor.</text>
        <dbReference type="EC" id="1.1.99.29"/>
    </reaction>
</comment>
<dbReference type="EC" id="1.1.99.29" evidence="5"/>
<comment type="catalytic activity">
    <reaction evidence="13">
        <text>a pyranoside + acceptor = a pyranosid-3-ulose + reduced acceptor.</text>
        <dbReference type="EC" id="1.1.99.29"/>
    </reaction>
</comment>
<dbReference type="SUPFAM" id="SSF54373">
    <property type="entry name" value="FAD-linked reductases, C-terminal domain"/>
    <property type="match status" value="1"/>
</dbReference>
<comment type="catalytic activity">
    <reaction evidence="10">
        <text>pyranose + acceptor = pyranos-2-ulose + reduced acceptor.</text>
        <dbReference type="EC" id="1.1.99.29"/>
    </reaction>
</comment>
<dbReference type="AlphaFoldDB" id="A0A9W8J5T3"/>
<feature type="signal peptide" evidence="16">
    <location>
        <begin position="1"/>
        <end position="29"/>
    </location>
</feature>
<evidence type="ECO:0000256" key="15">
    <source>
        <dbReference type="PIRSR" id="PIRSR000137-2"/>
    </source>
</evidence>
<keyword evidence="16" id="KW-0732">Signal</keyword>